<evidence type="ECO:0000313" key="2">
    <source>
        <dbReference type="EMBL" id="QYA18853.1"/>
    </source>
</evidence>
<keyword evidence="1" id="KW-1133">Transmembrane helix</keyword>
<dbReference type="EMBL" id="MZ420154">
    <property type="protein sequence ID" value="QYA18853.1"/>
    <property type="molecule type" value="Genomic_DNA"/>
</dbReference>
<proteinExistence type="predicted"/>
<sequence>MANQSLDSTTIIHLLICFLSGLKTVIIEYTDMLKMVITSPLRFVYLHGPSINGFGFWNGVPSSQICAQLTKVESDHWKQHSVPCDTLIERQIDAFIVTMLLILGVGLFVKWIGTSIGRSIFKVTNKDNRV</sequence>
<keyword evidence="1" id="KW-0812">Transmembrane</keyword>
<gene>
    <name evidence="2" type="ORF">KOM_12_585</name>
</gene>
<reference evidence="2" key="1">
    <citation type="submission" date="2021-06" db="EMBL/GenBank/DDBJ databases">
        <authorList>
            <person name="Rolland C."/>
        </authorList>
    </citation>
    <scope>NUCLEOTIDE SEQUENCE</scope>
    <source>
        <strain evidence="2">347.936635</strain>
    </source>
</reference>
<name>A0A8F8KLE3_9VIRU</name>
<evidence type="ECO:0000256" key="1">
    <source>
        <dbReference type="SAM" id="Phobius"/>
    </source>
</evidence>
<protein>
    <submittedName>
        <fullName evidence="2">Uncharacterized protein</fullName>
    </submittedName>
</protein>
<organism evidence="2">
    <name type="scientific">Clandestinovirus</name>
    <dbReference type="NCBI Taxonomy" id="2831644"/>
    <lineage>
        <taxon>Viruses</taxon>
    </lineage>
</organism>
<accession>A0A8F8KLE3</accession>
<feature type="transmembrane region" description="Helical" evidence="1">
    <location>
        <begin position="94"/>
        <end position="112"/>
    </location>
</feature>
<keyword evidence="1" id="KW-0472">Membrane</keyword>